<comment type="subcellular location">
    <subcellularLocation>
        <location evidence="1">Membrane</location>
        <topology evidence="1">Single-pass membrane protein</topology>
    </subcellularLocation>
</comment>
<dbReference type="PRINTS" id="PR01838">
    <property type="entry name" value="NCAMFAMILY"/>
</dbReference>
<dbReference type="GO" id="GO:0098632">
    <property type="term" value="F:cell-cell adhesion mediator activity"/>
    <property type="evidence" value="ECO:0007669"/>
    <property type="project" value="TreeGrafter"/>
</dbReference>
<sequence>AKVDLITSEPDINMGSDQLILCKAGKEADIQWQKDGEDIDEERHGVEKIDETSSKVVLKKVTLEDSGTYKCICHYGNHEDEATVNIFVYEMPNFGKTETYHEFLLNQVARIPCMVSGKPEVDINWYRHGRPVSAGHQKVLPDGTLQIADIQKEDSGTYVCEGRIRGRKILKMLNISISVNVPPTAIIRRKKTNVFAGPNANATITCLVTGLPVPSITWAT</sequence>
<keyword evidence="11" id="KW-1185">Reference proteome</keyword>
<keyword evidence="4" id="KW-1133">Transmembrane helix</keyword>
<dbReference type="GeneTree" id="ENSGT00940000166537"/>
<feature type="domain" description="Ig-like" evidence="9">
    <location>
        <begin position="1"/>
        <end position="85"/>
    </location>
</feature>
<dbReference type="GO" id="GO:0005886">
    <property type="term" value="C:plasma membrane"/>
    <property type="evidence" value="ECO:0007669"/>
    <property type="project" value="TreeGrafter"/>
</dbReference>
<keyword evidence="8" id="KW-0393">Immunoglobulin domain</keyword>
<evidence type="ECO:0000313" key="11">
    <source>
        <dbReference type="Proteomes" id="UP000314983"/>
    </source>
</evidence>
<evidence type="ECO:0000256" key="8">
    <source>
        <dbReference type="ARBA" id="ARBA00023319"/>
    </source>
</evidence>
<protein>
    <recommendedName>
        <fullName evidence="9">Ig-like domain-containing protein</fullName>
    </recommendedName>
</protein>
<name>A0A4W4EWS8_ELEEL</name>
<evidence type="ECO:0000313" key="10">
    <source>
        <dbReference type="Ensembl" id="ENSEEEP00000016770.2"/>
    </source>
</evidence>
<dbReference type="STRING" id="8005.ENSEEEP00000016770"/>
<evidence type="ECO:0000256" key="3">
    <source>
        <dbReference type="ARBA" id="ARBA00022729"/>
    </source>
</evidence>
<keyword evidence="3" id="KW-0732">Signal</keyword>
<dbReference type="Gene3D" id="2.60.40.10">
    <property type="entry name" value="Immunoglobulins"/>
    <property type="match status" value="3"/>
</dbReference>
<accession>A0A4W4EWS8</accession>
<evidence type="ECO:0000256" key="4">
    <source>
        <dbReference type="ARBA" id="ARBA00022989"/>
    </source>
</evidence>
<dbReference type="OMA" id="PVSIEWY"/>
<dbReference type="SMART" id="SM00408">
    <property type="entry name" value="IGc2"/>
    <property type="match status" value="2"/>
</dbReference>
<reference evidence="10" key="4">
    <citation type="submission" date="2025-08" db="UniProtKB">
        <authorList>
            <consortium name="Ensembl"/>
        </authorList>
    </citation>
    <scope>IDENTIFICATION</scope>
</reference>
<dbReference type="GO" id="GO:0007156">
    <property type="term" value="P:homophilic cell adhesion via plasma membrane adhesion molecules"/>
    <property type="evidence" value="ECO:0007669"/>
    <property type="project" value="TreeGrafter"/>
</dbReference>
<dbReference type="AlphaFoldDB" id="A0A4W4EWS8"/>
<dbReference type="Ensembl" id="ENSEEET00000016962.2">
    <property type="protein sequence ID" value="ENSEEEP00000016770.2"/>
    <property type="gene ID" value="ENSEEEG00000008315.2"/>
</dbReference>
<dbReference type="SUPFAM" id="SSF48726">
    <property type="entry name" value="Immunoglobulin"/>
    <property type="match status" value="2"/>
</dbReference>
<evidence type="ECO:0000256" key="6">
    <source>
        <dbReference type="ARBA" id="ARBA00023157"/>
    </source>
</evidence>
<reference evidence="11" key="2">
    <citation type="journal article" date="2017" name="Sci. Adv.">
        <title>A tail of two voltages: Proteomic comparison of the three electric organs of the electric eel.</title>
        <authorList>
            <person name="Traeger L.L."/>
            <person name="Sabat G."/>
            <person name="Barrett-Wilt G.A."/>
            <person name="Wells G.B."/>
            <person name="Sussman M.R."/>
        </authorList>
    </citation>
    <scope>NUCLEOTIDE SEQUENCE [LARGE SCALE GENOMIC DNA]</scope>
</reference>
<evidence type="ECO:0000256" key="7">
    <source>
        <dbReference type="ARBA" id="ARBA00023180"/>
    </source>
</evidence>
<dbReference type="GO" id="GO:0030424">
    <property type="term" value="C:axon"/>
    <property type="evidence" value="ECO:0007669"/>
    <property type="project" value="TreeGrafter"/>
</dbReference>
<feature type="domain" description="Ig-like" evidence="9">
    <location>
        <begin position="92"/>
        <end position="160"/>
    </location>
</feature>
<organism evidence="10 11">
    <name type="scientific">Electrophorus electricus</name>
    <name type="common">Electric eel</name>
    <name type="synonym">Gymnotus electricus</name>
    <dbReference type="NCBI Taxonomy" id="8005"/>
    <lineage>
        <taxon>Eukaryota</taxon>
        <taxon>Metazoa</taxon>
        <taxon>Chordata</taxon>
        <taxon>Craniata</taxon>
        <taxon>Vertebrata</taxon>
        <taxon>Euteleostomi</taxon>
        <taxon>Actinopterygii</taxon>
        <taxon>Neopterygii</taxon>
        <taxon>Teleostei</taxon>
        <taxon>Ostariophysi</taxon>
        <taxon>Gymnotiformes</taxon>
        <taxon>Gymnotoidei</taxon>
        <taxon>Gymnotidae</taxon>
        <taxon>Electrophorus</taxon>
    </lineage>
</organism>
<feature type="domain" description="Ig-like" evidence="9">
    <location>
        <begin position="182"/>
        <end position="220"/>
    </location>
</feature>
<keyword evidence="6" id="KW-1015">Disulfide bond</keyword>
<evidence type="ECO:0000256" key="5">
    <source>
        <dbReference type="ARBA" id="ARBA00023136"/>
    </source>
</evidence>
<reference evidence="10" key="3">
    <citation type="submission" date="2020-05" db="EMBL/GenBank/DDBJ databases">
        <title>Electrophorus electricus (electric eel) genome, fEleEle1, primary haplotype.</title>
        <authorList>
            <person name="Myers G."/>
            <person name="Meyer A."/>
            <person name="Fedrigo O."/>
            <person name="Formenti G."/>
            <person name="Rhie A."/>
            <person name="Tracey A."/>
            <person name="Sims Y."/>
            <person name="Jarvis E.D."/>
        </authorList>
    </citation>
    <scope>NUCLEOTIDE SEQUENCE [LARGE SCALE GENOMIC DNA]</scope>
</reference>
<dbReference type="InterPro" id="IPR013783">
    <property type="entry name" value="Ig-like_fold"/>
</dbReference>
<reference evidence="10" key="5">
    <citation type="submission" date="2025-09" db="UniProtKB">
        <authorList>
            <consortium name="Ensembl"/>
        </authorList>
    </citation>
    <scope>IDENTIFICATION</scope>
</reference>
<dbReference type="GO" id="GO:0070593">
    <property type="term" value="P:dendrite self-avoidance"/>
    <property type="evidence" value="ECO:0007669"/>
    <property type="project" value="TreeGrafter"/>
</dbReference>
<dbReference type="Pfam" id="PF13927">
    <property type="entry name" value="Ig_3"/>
    <property type="match status" value="2"/>
</dbReference>
<keyword evidence="7" id="KW-0325">Glycoprotein</keyword>
<dbReference type="InterPro" id="IPR036179">
    <property type="entry name" value="Ig-like_dom_sf"/>
</dbReference>
<dbReference type="InterPro" id="IPR009138">
    <property type="entry name" value="Neural_cell_adh"/>
</dbReference>
<keyword evidence="2" id="KW-0812">Transmembrane</keyword>
<dbReference type="InterPro" id="IPR003599">
    <property type="entry name" value="Ig_sub"/>
</dbReference>
<proteinExistence type="predicted"/>
<evidence type="ECO:0000256" key="2">
    <source>
        <dbReference type="ARBA" id="ARBA00022692"/>
    </source>
</evidence>
<dbReference type="SMART" id="SM00409">
    <property type="entry name" value="IG"/>
    <property type="match status" value="2"/>
</dbReference>
<dbReference type="PANTHER" id="PTHR10075">
    <property type="entry name" value="BASIGIN RELATED"/>
    <property type="match status" value="1"/>
</dbReference>
<evidence type="ECO:0000259" key="9">
    <source>
        <dbReference type="PROSITE" id="PS50835"/>
    </source>
</evidence>
<dbReference type="Proteomes" id="UP000314983">
    <property type="component" value="Chromosome 5"/>
</dbReference>
<keyword evidence="5" id="KW-0472">Membrane</keyword>
<dbReference type="InterPro" id="IPR007110">
    <property type="entry name" value="Ig-like_dom"/>
</dbReference>
<reference evidence="11" key="1">
    <citation type="journal article" date="2014" name="Science">
        <title>Nonhuman genetics. Genomic basis for the convergent evolution of electric organs.</title>
        <authorList>
            <person name="Gallant J.R."/>
            <person name="Traeger L.L."/>
            <person name="Volkening J.D."/>
            <person name="Moffett H."/>
            <person name="Chen P.H."/>
            <person name="Novina C.D."/>
            <person name="Phillips G.N.Jr."/>
            <person name="Anand R."/>
            <person name="Wells G.B."/>
            <person name="Pinch M."/>
            <person name="Guth R."/>
            <person name="Unguez G.A."/>
            <person name="Albert J.S."/>
            <person name="Zakon H.H."/>
            <person name="Samanta M.P."/>
            <person name="Sussman M.R."/>
        </authorList>
    </citation>
    <scope>NUCLEOTIDE SEQUENCE [LARGE SCALE GENOMIC DNA]</scope>
</reference>
<evidence type="ECO:0000256" key="1">
    <source>
        <dbReference type="ARBA" id="ARBA00004167"/>
    </source>
</evidence>
<dbReference type="InterPro" id="IPR003598">
    <property type="entry name" value="Ig_sub2"/>
</dbReference>
<dbReference type="PANTHER" id="PTHR10075:SF100">
    <property type="entry name" value="FASCICLIN-2"/>
    <property type="match status" value="1"/>
</dbReference>
<dbReference type="PROSITE" id="PS50835">
    <property type="entry name" value="IG_LIKE"/>
    <property type="match status" value="3"/>
</dbReference>
<dbReference type="GO" id="GO:0007411">
    <property type="term" value="P:axon guidance"/>
    <property type="evidence" value="ECO:0007669"/>
    <property type="project" value="TreeGrafter"/>
</dbReference>